<keyword evidence="6 7" id="KW-0961">Cell wall biogenesis/degradation</keyword>
<dbReference type="AlphaFoldDB" id="A0A318SI22"/>
<keyword evidence="3 7" id="KW-1133">Transmembrane helix</keyword>
<dbReference type="HAMAP" id="MF_02065">
    <property type="entry name" value="MltG"/>
    <property type="match status" value="1"/>
</dbReference>
<dbReference type="Proteomes" id="UP000248326">
    <property type="component" value="Unassembled WGS sequence"/>
</dbReference>
<evidence type="ECO:0000313" key="9">
    <source>
        <dbReference type="Proteomes" id="UP000248326"/>
    </source>
</evidence>
<sequence>MKIFVRLVLVFVLLLVVAAGGLGYYAYDMTRPAGGGKFELEVKPGTTLPAVADQLQAKKIVKSADALRAVMRFRGTATGLKEGLYDLNGRMDAFEVADSLARPGRPRIMLVTIPEGKRLKDLPEIFAKAKLGDASTLLATLKDASLSEYAKGNLEGFLFPATYPFRPEATNEEMVRALVQRMAEEFTPEHVEAAKKLGLDVYGWVTVASMVQAEAANDEEMPAIAGVFLNRLDDRMALGSDPTVAYGLGKDLPELDRFAGDFQKDTPYNTYTRPGLPQGPINNPGQAALLSVLNARRLVNGERALYFLHGLKGEFRVNSNYAAHNRDIARYR</sequence>
<evidence type="ECO:0000256" key="7">
    <source>
        <dbReference type="HAMAP-Rule" id="MF_02065"/>
    </source>
</evidence>
<dbReference type="GO" id="GO:0005886">
    <property type="term" value="C:plasma membrane"/>
    <property type="evidence" value="ECO:0007669"/>
    <property type="project" value="UniProtKB-UniRule"/>
</dbReference>
<dbReference type="GO" id="GO:0071555">
    <property type="term" value="P:cell wall organization"/>
    <property type="evidence" value="ECO:0007669"/>
    <property type="project" value="UniProtKB-KW"/>
</dbReference>
<reference evidence="8 9" key="1">
    <citation type="submission" date="2018-06" db="EMBL/GenBank/DDBJ databases">
        <title>Genomic Encyclopedia of Type Strains, Phase IV (KMG-IV): sequencing the most valuable type-strain genomes for metagenomic binning, comparative biology and taxonomic classification.</title>
        <authorList>
            <person name="Goeker M."/>
        </authorList>
    </citation>
    <scope>NUCLEOTIDE SEQUENCE [LARGE SCALE GENOMIC DNA]</scope>
    <source>
        <strain evidence="8 9">DSM 18048</strain>
    </source>
</reference>
<dbReference type="GO" id="GO:0009252">
    <property type="term" value="P:peptidoglycan biosynthetic process"/>
    <property type="evidence" value="ECO:0007669"/>
    <property type="project" value="UniProtKB-UniRule"/>
</dbReference>
<dbReference type="PANTHER" id="PTHR30518:SF2">
    <property type="entry name" value="ENDOLYTIC MUREIN TRANSGLYCOSYLASE"/>
    <property type="match status" value="1"/>
</dbReference>
<comment type="function">
    <text evidence="7">Functions as a peptidoglycan terminase that cleaves nascent peptidoglycan strands endolytically to terminate their elongation.</text>
</comment>
<comment type="catalytic activity">
    <reaction evidence="7">
        <text>a peptidoglycan chain = a peptidoglycan chain with N-acetyl-1,6-anhydromuramyl-[peptide] at the reducing end + a peptidoglycan chain with N-acetylglucosamine at the non-reducing end.</text>
        <dbReference type="EC" id="4.2.2.29"/>
    </reaction>
</comment>
<dbReference type="PANTHER" id="PTHR30518">
    <property type="entry name" value="ENDOLYTIC MUREIN TRANSGLYCOSYLASE"/>
    <property type="match status" value="1"/>
</dbReference>
<evidence type="ECO:0000313" key="8">
    <source>
        <dbReference type="EMBL" id="PYE53626.1"/>
    </source>
</evidence>
<evidence type="ECO:0000256" key="5">
    <source>
        <dbReference type="ARBA" id="ARBA00023239"/>
    </source>
</evidence>
<accession>A0A318SI22</accession>
<dbReference type="NCBIfam" id="TIGR00247">
    <property type="entry name" value="endolytic transglycosylase MltG"/>
    <property type="match status" value="1"/>
</dbReference>
<dbReference type="EC" id="4.2.2.29" evidence="7"/>
<dbReference type="GO" id="GO:0008932">
    <property type="term" value="F:lytic endotransglycosylase activity"/>
    <property type="evidence" value="ECO:0007669"/>
    <property type="project" value="UniProtKB-UniRule"/>
</dbReference>
<dbReference type="EMBL" id="QJSX01000008">
    <property type="protein sequence ID" value="PYE53626.1"/>
    <property type="molecule type" value="Genomic_DNA"/>
</dbReference>
<gene>
    <name evidence="7" type="primary">mltG</name>
    <name evidence="8" type="ORF">DES52_108156</name>
</gene>
<evidence type="ECO:0000256" key="4">
    <source>
        <dbReference type="ARBA" id="ARBA00023136"/>
    </source>
</evidence>
<evidence type="ECO:0000256" key="6">
    <source>
        <dbReference type="ARBA" id="ARBA00023316"/>
    </source>
</evidence>
<evidence type="ECO:0000256" key="2">
    <source>
        <dbReference type="ARBA" id="ARBA00022692"/>
    </source>
</evidence>
<keyword evidence="9" id="KW-1185">Reference proteome</keyword>
<evidence type="ECO:0000256" key="3">
    <source>
        <dbReference type="ARBA" id="ARBA00022989"/>
    </source>
</evidence>
<dbReference type="Gene3D" id="3.30.1490.480">
    <property type="entry name" value="Endolytic murein transglycosylase"/>
    <property type="match status" value="1"/>
</dbReference>
<dbReference type="RefSeq" id="WP_110886980.1">
    <property type="nucleotide sequence ID" value="NZ_QJSX01000008.1"/>
</dbReference>
<comment type="similarity">
    <text evidence="7">Belongs to the transglycosylase MltG family.</text>
</comment>
<keyword evidence="1 7" id="KW-1003">Cell membrane</keyword>
<comment type="caution">
    <text evidence="8">The sequence shown here is derived from an EMBL/GenBank/DDBJ whole genome shotgun (WGS) entry which is preliminary data.</text>
</comment>
<name>A0A318SI22_9DEIO</name>
<proteinExistence type="inferred from homology"/>
<protein>
    <recommendedName>
        <fullName evidence="7">Endolytic murein transglycosylase</fullName>
        <ecNumber evidence="7">4.2.2.29</ecNumber>
    </recommendedName>
    <alternativeName>
        <fullName evidence="7">Peptidoglycan lytic transglycosylase</fullName>
    </alternativeName>
    <alternativeName>
        <fullName evidence="7">Peptidoglycan polymerization terminase</fullName>
    </alternativeName>
</protein>
<evidence type="ECO:0000256" key="1">
    <source>
        <dbReference type="ARBA" id="ARBA00022475"/>
    </source>
</evidence>
<keyword evidence="4 7" id="KW-0472">Membrane</keyword>
<dbReference type="InterPro" id="IPR003770">
    <property type="entry name" value="MLTG-like"/>
</dbReference>
<keyword evidence="5 7" id="KW-0456">Lyase</keyword>
<dbReference type="Pfam" id="PF02618">
    <property type="entry name" value="YceG"/>
    <property type="match status" value="1"/>
</dbReference>
<feature type="site" description="Important for catalytic activity" evidence="7">
    <location>
        <position position="214"/>
    </location>
</feature>
<dbReference type="CDD" id="cd08010">
    <property type="entry name" value="MltG_like"/>
    <property type="match status" value="1"/>
</dbReference>
<keyword evidence="2 7" id="KW-0812">Transmembrane</keyword>
<dbReference type="OrthoDB" id="9814591at2"/>
<organism evidence="8 9">
    <name type="scientific">Deinococcus yavapaiensis KR-236</name>
    <dbReference type="NCBI Taxonomy" id="694435"/>
    <lineage>
        <taxon>Bacteria</taxon>
        <taxon>Thermotogati</taxon>
        <taxon>Deinococcota</taxon>
        <taxon>Deinococci</taxon>
        <taxon>Deinococcales</taxon>
        <taxon>Deinococcaceae</taxon>
        <taxon>Deinococcus</taxon>
    </lineage>
</organism>